<evidence type="ECO:0000256" key="3">
    <source>
        <dbReference type="ARBA" id="ARBA00022475"/>
    </source>
</evidence>
<dbReference type="PROSITE" id="PS50928">
    <property type="entry name" value="ABC_TM1"/>
    <property type="match status" value="1"/>
</dbReference>
<feature type="transmembrane region" description="Helical" evidence="7">
    <location>
        <begin position="242"/>
        <end position="261"/>
    </location>
</feature>
<evidence type="ECO:0000256" key="5">
    <source>
        <dbReference type="ARBA" id="ARBA00022989"/>
    </source>
</evidence>
<dbReference type="PANTHER" id="PTHR43386:SF1">
    <property type="entry name" value="D,D-DIPEPTIDE TRANSPORT SYSTEM PERMEASE PROTEIN DDPC-RELATED"/>
    <property type="match status" value="1"/>
</dbReference>
<sequence>MTFFKKLKEELLASPLYLFSAGFLVLLLILSLVAPLIPIDPNATNVSQMNQAPSLAHIFGTDNVGRDYFIRVVYGGRISLLVGVLAMLASVTIGSLVGLTAGFFGGKIDNVLMRIVDVLSSIPWLVLVIVLSVFLKPGLTTIIIVIGGFSWMSIARLIRAETLAAKVHDYVQYASFIGVKRSVIIGRHILPAILPTLIVAASASISSAIMTESALSFLGIGIQQPLASWGSLLQNAQSTLQSAPYMAILPGLFILFTIYSFNNLGDLIRDSLQKEVTVDDN</sequence>
<dbReference type="Proteomes" id="UP001549055">
    <property type="component" value="Unassembled WGS sequence"/>
</dbReference>
<proteinExistence type="inferred from homology"/>
<dbReference type="SUPFAM" id="SSF161098">
    <property type="entry name" value="MetI-like"/>
    <property type="match status" value="1"/>
</dbReference>
<accession>A0ABV2JKZ7</accession>
<name>A0ABV2JKZ7_9STRE</name>
<evidence type="ECO:0000313" key="10">
    <source>
        <dbReference type="Proteomes" id="UP001549055"/>
    </source>
</evidence>
<evidence type="ECO:0000256" key="7">
    <source>
        <dbReference type="RuleBase" id="RU363032"/>
    </source>
</evidence>
<keyword evidence="10" id="KW-1185">Reference proteome</keyword>
<keyword evidence="5 7" id="KW-1133">Transmembrane helix</keyword>
<dbReference type="Pfam" id="PF00528">
    <property type="entry name" value="BPD_transp_1"/>
    <property type="match status" value="1"/>
</dbReference>
<keyword evidence="2 7" id="KW-0813">Transport</keyword>
<protein>
    <submittedName>
        <fullName evidence="9">Peptide/nickel transport system permease protein</fullName>
    </submittedName>
</protein>
<evidence type="ECO:0000259" key="8">
    <source>
        <dbReference type="PROSITE" id="PS50928"/>
    </source>
</evidence>
<comment type="similarity">
    <text evidence="7">Belongs to the binding-protein-dependent transport system permease family.</text>
</comment>
<dbReference type="EMBL" id="JBEPMK010000004">
    <property type="protein sequence ID" value="MET3644605.1"/>
    <property type="molecule type" value="Genomic_DNA"/>
</dbReference>
<feature type="transmembrane region" description="Helical" evidence="7">
    <location>
        <begin position="189"/>
        <end position="222"/>
    </location>
</feature>
<evidence type="ECO:0000256" key="1">
    <source>
        <dbReference type="ARBA" id="ARBA00004651"/>
    </source>
</evidence>
<keyword evidence="4 7" id="KW-0812">Transmembrane</keyword>
<dbReference type="InterPro" id="IPR050366">
    <property type="entry name" value="BP-dependent_transpt_permease"/>
</dbReference>
<feature type="transmembrane region" description="Helical" evidence="7">
    <location>
        <begin position="78"/>
        <end position="104"/>
    </location>
</feature>
<dbReference type="PANTHER" id="PTHR43386">
    <property type="entry name" value="OLIGOPEPTIDE TRANSPORT SYSTEM PERMEASE PROTEIN APPC"/>
    <property type="match status" value="1"/>
</dbReference>
<keyword evidence="3" id="KW-1003">Cell membrane</keyword>
<evidence type="ECO:0000256" key="2">
    <source>
        <dbReference type="ARBA" id="ARBA00022448"/>
    </source>
</evidence>
<organism evidence="9 10">
    <name type="scientific">Streptococcus gallinaceus</name>
    <dbReference type="NCBI Taxonomy" id="165758"/>
    <lineage>
        <taxon>Bacteria</taxon>
        <taxon>Bacillati</taxon>
        <taxon>Bacillota</taxon>
        <taxon>Bacilli</taxon>
        <taxon>Lactobacillales</taxon>
        <taxon>Streptococcaceae</taxon>
        <taxon>Streptococcus</taxon>
    </lineage>
</organism>
<dbReference type="RefSeq" id="WP_253636121.1">
    <property type="nucleotide sequence ID" value="NZ_JALJYR010000005.1"/>
</dbReference>
<keyword evidence="6 7" id="KW-0472">Membrane</keyword>
<dbReference type="CDD" id="cd06261">
    <property type="entry name" value="TM_PBP2"/>
    <property type="match status" value="1"/>
</dbReference>
<feature type="domain" description="ABC transmembrane type-1" evidence="8">
    <location>
        <begin position="76"/>
        <end position="265"/>
    </location>
</feature>
<comment type="subcellular location">
    <subcellularLocation>
        <location evidence="1 7">Cell membrane</location>
        <topology evidence="1 7">Multi-pass membrane protein</topology>
    </subcellularLocation>
</comment>
<dbReference type="InterPro" id="IPR025966">
    <property type="entry name" value="OppC_N"/>
</dbReference>
<evidence type="ECO:0000256" key="6">
    <source>
        <dbReference type="ARBA" id="ARBA00023136"/>
    </source>
</evidence>
<dbReference type="InterPro" id="IPR000515">
    <property type="entry name" value="MetI-like"/>
</dbReference>
<gene>
    <name evidence="9" type="ORF">ABID27_001232</name>
</gene>
<evidence type="ECO:0000256" key="4">
    <source>
        <dbReference type="ARBA" id="ARBA00022692"/>
    </source>
</evidence>
<dbReference type="Gene3D" id="1.10.3720.10">
    <property type="entry name" value="MetI-like"/>
    <property type="match status" value="1"/>
</dbReference>
<comment type="caution">
    <text evidence="9">The sequence shown here is derived from an EMBL/GenBank/DDBJ whole genome shotgun (WGS) entry which is preliminary data.</text>
</comment>
<dbReference type="InterPro" id="IPR035906">
    <property type="entry name" value="MetI-like_sf"/>
</dbReference>
<evidence type="ECO:0000313" key="9">
    <source>
        <dbReference type="EMBL" id="MET3644605.1"/>
    </source>
</evidence>
<reference evidence="9 10" key="1">
    <citation type="submission" date="2024-06" db="EMBL/GenBank/DDBJ databases">
        <title>Genomic Encyclopedia of Type Strains, Phase IV (KMG-IV): sequencing the most valuable type-strain genomes for metagenomic binning, comparative biology and taxonomic classification.</title>
        <authorList>
            <person name="Goeker M."/>
        </authorList>
    </citation>
    <scope>NUCLEOTIDE SEQUENCE [LARGE SCALE GENOMIC DNA]</scope>
    <source>
        <strain evidence="9 10">DSM 15349</strain>
    </source>
</reference>
<feature type="transmembrane region" description="Helical" evidence="7">
    <location>
        <begin position="12"/>
        <end position="37"/>
    </location>
</feature>
<dbReference type="Pfam" id="PF12911">
    <property type="entry name" value="OppC_N"/>
    <property type="match status" value="1"/>
</dbReference>